<evidence type="ECO:0000313" key="2">
    <source>
        <dbReference type="EMBL" id="KAK8916838.1"/>
    </source>
</evidence>
<dbReference type="Proteomes" id="UP001418222">
    <property type="component" value="Unassembled WGS sequence"/>
</dbReference>
<proteinExistence type="predicted"/>
<dbReference type="EMBL" id="JBBWWQ010000020">
    <property type="protein sequence ID" value="KAK8916838.1"/>
    <property type="molecule type" value="Genomic_DNA"/>
</dbReference>
<sequence length="282" mass="32349">MGDDTEDLCFVDEREAEMVAFSGSSEPYNRNGANSSWEAAWDSYDIAAKKLKFFAPPRLYESDVTVRYSIWWKNHRVTCCNVVKAVAGPCMPLKNAKKTEKEMVSEKPDENGEFMSNVEKKDMQNEDDDVLVFNESGKVYKRRSISCVKPLETAAQGGTHKRLKLSMKGWEKIKQNANASRKCKAERKRRYLKDFTFDFTGKVHRETMDDFDGKEFDDFATSPMGFRPKERGEVVRLISEDSQLEMQIKALKKEIAGFQAKMMNLESLQEEESKSEVSSSDE</sequence>
<gene>
    <name evidence="2" type="ORF">KSP39_PZI022979</name>
</gene>
<reference evidence="2 3" key="1">
    <citation type="journal article" date="2022" name="Nat. Plants">
        <title>Genomes of leafy and leafless Platanthera orchids illuminate the evolution of mycoheterotrophy.</title>
        <authorList>
            <person name="Li M.H."/>
            <person name="Liu K.W."/>
            <person name="Li Z."/>
            <person name="Lu H.C."/>
            <person name="Ye Q.L."/>
            <person name="Zhang D."/>
            <person name="Wang J.Y."/>
            <person name="Li Y.F."/>
            <person name="Zhong Z.M."/>
            <person name="Liu X."/>
            <person name="Yu X."/>
            <person name="Liu D.K."/>
            <person name="Tu X.D."/>
            <person name="Liu B."/>
            <person name="Hao Y."/>
            <person name="Liao X.Y."/>
            <person name="Jiang Y.T."/>
            <person name="Sun W.H."/>
            <person name="Chen J."/>
            <person name="Chen Y.Q."/>
            <person name="Ai Y."/>
            <person name="Zhai J.W."/>
            <person name="Wu S.S."/>
            <person name="Zhou Z."/>
            <person name="Hsiao Y.Y."/>
            <person name="Wu W.L."/>
            <person name="Chen Y.Y."/>
            <person name="Lin Y.F."/>
            <person name="Hsu J.L."/>
            <person name="Li C.Y."/>
            <person name="Wang Z.W."/>
            <person name="Zhao X."/>
            <person name="Zhong W.Y."/>
            <person name="Ma X.K."/>
            <person name="Ma L."/>
            <person name="Huang J."/>
            <person name="Chen G.Z."/>
            <person name="Huang M.Z."/>
            <person name="Huang L."/>
            <person name="Peng D.H."/>
            <person name="Luo Y.B."/>
            <person name="Zou S.Q."/>
            <person name="Chen S.P."/>
            <person name="Lan S."/>
            <person name="Tsai W.C."/>
            <person name="Van de Peer Y."/>
            <person name="Liu Z.J."/>
        </authorList>
    </citation>
    <scope>NUCLEOTIDE SEQUENCE [LARGE SCALE GENOMIC DNA]</scope>
    <source>
        <strain evidence="2">Lor287</strain>
    </source>
</reference>
<feature type="coiled-coil region" evidence="1">
    <location>
        <begin position="234"/>
        <end position="268"/>
    </location>
</feature>
<comment type="caution">
    <text evidence="2">The sequence shown here is derived from an EMBL/GenBank/DDBJ whole genome shotgun (WGS) entry which is preliminary data.</text>
</comment>
<keyword evidence="1" id="KW-0175">Coiled coil</keyword>
<protein>
    <submittedName>
        <fullName evidence="2">Uncharacterized protein</fullName>
    </submittedName>
</protein>
<evidence type="ECO:0000256" key="1">
    <source>
        <dbReference type="SAM" id="Coils"/>
    </source>
</evidence>
<accession>A0AAP0AWK9</accession>
<dbReference type="AlphaFoldDB" id="A0AAP0AWK9"/>
<evidence type="ECO:0000313" key="3">
    <source>
        <dbReference type="Proteomes" id="UP001418222"/>
    </source>
</evidence>
<name>A0AAP0AWK9_9ASPA</name>
<organism evidence="2 3">
    <name type="scientific">Platanthera zijinensis</name>
    <dbReference type="NCBI Taxonomy" id="2320716"/>
    <lineage>
        <taxon>Eukaryota</taxon>
        <taxon>Viridiplantae</taxon>
        <taxon>Streptophyta</taxon>
        <taxon>Embryophyta</taxon>
        <taxon>Tracheophyta</taxon>
        <taxon>Spermatophyta</taxon>
        <taxon>Magnoliopsida</taxon>
        <taxon>Liliopsida</taxon>
        <taxon>Asparagales</taxon>
        <taxon>Orchidaceae</taxon>
        <taxon>Orchidoideae</taxon>
        <taxon>Orchideae</taxon>
        <taxon>Orchidinae</taxon>
        <taxon>Platanthera</taxon>
    </lineage>
</organism>
<keyword evidence="3" id="KW-1185">Reference proteome</keyword>